<feature type="compositionally biased region" description="Basic and acidic residues" evidence="8">
    <location>
        <begin position="1088"/>
        <end position="1098"/>
    </location>
</feature>
<gene>
    <name evidence="10" type="ORF">AK812_SmicGene17551</name>
</gene>
<accession>A0A1Q9DXE5</accession>
<reference evidence="10 11" key="1">
    <citation type="submission" date="2016-02" db="EMBL/GenBank/DDBJ databases">
        <title>Genome analysis of coral dinoflagellate symbionts highlights evolutionary adaptations to a symbiotic lifestyle.</title>
        <authorList>
            <person name="Aranda M."/>
            <person name="Li Y."/>
            <person name="Liew Y.J."/>
            <person name="Baumgarten S."/>
            <person name="Simakov O."/>
            <person name="Wilson M."/>
            <person name="Piel J."/>
            <person name="Ashoor H."/>
            <person name="Bougouffa S."/>
            <person name="Bajic V.B."/>
            <person name="Ryu T."/>
            <person name="Ravasi T."/>
            <person name="Bayer T."/>
            <person name="Micklem G."/>
            <person name="Kim H."/>
            <person name="Bhak J."/>
            <person name="Lajeunesse T.C."/>
            <person name="Voolstra C.R."/>
        </authorList>
    </citation>
    <scope>NUCLEOTIDE SEQUENCE [LARGE SCALE GENOMIC DNA]</scope>
    <source>
        <strain evidence="10 11">CCMP2467</strain>
    </source>
</reference>
<feature type="compositionally biased region" description="Basic and acidic residues" evidence="8">
    <location>
        <begin position="943"/>
        <end position="957"/>
    </location>
</feature>
<sequence length="2187" mass="239483">MGITGLRTIDFCEEANAALPNHVMTGFTVSYAVALLLFFPTLYAVLRMVWVLAEEGPARKCMTTFFILSLSLPLYPVLAALLLVLIWLILGFAVLVVSTFGPAALGLFALMQLWEVMENVVTQERAKTSQMRRRNSTVQDITCWELLCGLLVGILSCGSFGVLAFALTILKSPLVILSVVLRFVYESLCRWLVLVHCRCRPFCCCCATSAVVQVGESRESRSVSELRSEGYSAKDLKDLGARAGDLYDAGFTIGELREEAEFSSRDFNAAGLGAELLWHEHGGSGWWWWFPLIFLTWLSAVVCLVSVMLLVVILVALAKLILAVVWPAYISAGWLRILAQTRRRQSARTCCEPLVQGLKAGYQVVWAGSMLTNIYMLNKTLDAKAELVKQTVEECSAFASGDRAELSPNLQSLSIFPPVEVGLFTDSWGDSWDLRLRILARKLGVSEDVIQDFVEAIPGELCIGLPARAMLEAVERSPRGELQLVGGLRILEHQIPKLKFAEKVWGHFRQAQDARMQVQIGADVHRLLCAALLAGGGDPDALPAGLAEAMRRYEELPKSAYDACQAIVRPLIGFGLECGSQPEFREKLELVIQSMTQVDSEELEQYLYAVPFADDDLEAGGSESSEGTDSECMPAAPLRALGYTSAGGSFAKIGGDNKPMSSLMKIGYATGTGNVYCNKIVLMDEAHNLVRSQTQYAEQLQRLRRLLYEVEMRGEALKVYAAGTSKSAIAAMENPETPQKTLGHGGGKLGGSVSIFHAAFHDGKMGGKKRILANPDDCCPKLLAIAEVMLELMLGTALKWMKHMAAKAEPPFSVATINELSEFNHCSNLRGEVFRVLVADSMQCSEGVSFLSVRRTFLADDAIFFLGVLGAESSEEAHEREGGFVFAFLRPPGKSACTNFLAVAIVDRTLKAQEKRARVLTARMNRAGIASLEDYVKSNVASGDDRRHDSHGLEKQKSLGRSGREGLTADAGNGLWEEARLLRTADKKEKELKEKEKEVDILRLQVKPHLPLDSDPKKSTYKSEVFYLEAGESLQRKETDSILRGATLETIPEPEGAVEEEFANALESMIDEELAANPREDGEEEERAQEMEALKEEQAAQEEELDGDEAQGKPVVKDKDAPPKPTTVAMTPAEVAACLVDVLSTLRAACRDADRKPLANDAKVLRRQVFCSEGVGCSKRLNRANFLAALEGKGQAEAVPSGTVPEPGAVAATTVAEAAPAAEDPVPSNGTAAQALVAAEPATQASSVDVAMEGAPKGAVEKPAETAPAFGEETWVQLVLKAGLEKARRCEAFVAAFRSALPSHSAFPVGLVVVGLDPLVCDLKMLTVHQADAGKALEKRSDQGATRTVRTLRDEIAKFEKVETLRMAVAMIREVKATVAEVEALTAPAAPAETAVETKPDAEEPMPAASVAPSDAQAQAVAETPPAAAPATEKRKVWELAWRKQLAAAFRELRRSEHEKAVAADAQAEKEETPEEQEQEQCDLAALEKGKQICQPPVRAAIDFFVAKLVGMQQDADLLSLGIGPEHVKRLYDELQRLLEQGFEVESDKLDYGNRLFLAESISDAVASLKPQTADEEAVDRDVFAHLADELVEEHCEAHESESEASDLNKELVGKKNEPAPVAGAPSCSVGWVLPPGWRMEWVKRKKKEMREFVDPQGNRYRNVKEVEAREAALKAAAKAAEVGYGKCGMERVTSSFLPSGPLRRDPPGGGGSAHMISYQVRKWGLGSLAYIHGSVFPKAFIVALPSALLAMAIHFFTNDLGFQIAESDDVTAGVIGGYTFVLGFLINTRASEAYSRWWEGGTLMQQLRGEWFNAYSSLLAFCSTDPEKKEDVQKFQQLLVRLMSLLYCSALQQVATPPEVMPESFEIIETVGMDAKSLKFLDNVNDKVEVVLQWIQRLIVENHKNGVVPVAPPILSRVFQEYSRGIVNLNNARKIAEFPFPFPLVQCITFMLGIHWFLIPIICASSIKSLWWAGTLTFVVVFSFWCIHFFSFELEMPFGRSTNHLPLEDMQVDMNESLLTLMHKHAQFPPDFECINCFAIPGTTTGNFKNDGTMDVSGSQPQDKKASASPAQQKEDGFHDVVSSSPSVEDSKPQKARRRPAASTGTGGCLEMLGAKELLGWGFETYPRQGGRADRNRSRSSSPSEEGPRGEVNNEDLPRKKGTRAEERARRAAARQEQERFRRQEA</sequence>
<keyword evidence="3 9" id="KW-0812">Transmembrane</keyword>
<evidence type="ECO:0000256" key="7">
    <source>
        <dbReference type="SAM" id="Coils"/>
    </source>
</evidence>
<keyword evidence="6 9" id="KW-0472">Membrane</keyword>
<dbReference type="GO" id="GO:0005254">
    <property type="term" value="F:chloride channel activity"/>
    <property type="evidence" value="ECO:0007669"/>
    <property type="project" value="InterPro"/>
</dbReference>
<feature type="region of interest" description="Disordered" evidence="8">
    <location>
        <begin position="2050"/>
        <end position="2109"/>
    </location>
</feature>
<protein>
    <submittedName>
        <fullName evidence="10">UPF0187 protein</fullName>
    </submittedName>
</protein>
<evidence type="ECO:0000313" key="11">
    <source>
        <dbReference type="Proteomes" id="UP000186817"/>
    </source>
</evidence>
<feature type="compositionally biased region" description="Basic and acidic residues" evidence="8">
    <location>
        <begin position="2157"/>
        <end position="2187"/>
    </location>
</feature>
<evidence type="ECO:0000256" key="5">
    <source>
        <dbReference type="ARBA" id="ARBA00023065"/>
    </source>
</evidence>
<feature type="transmembrane region" description="Helical" evidence="9">
    <location>
        <begin position="320"/>
        <end position="339"/>
    </location>
</feature>
<evidence type="ECO:0000256" key="4">
    <source>
        <dbReference type="ARBA" id="ARBA00022989"/>
    </source>
</evidence>
<feature type="transmembrane region" description="Helical" evidence="9">
    <location>
        <begin position="1939"/>
        <end position="1959"/>
    </location>
</feature>
<proteinExistence type="predicted"/>
<feature type="region of interest" description="Disordered" evidence="8">
    <location>
        <begin position="2128"/>
        <end position="2187"/>
    </location>
</feature>
<organism evidence="10 11">
    <name type="scientific">Symbiodinium microadriaticum</name>
    <name type="common">Dinoflagellate</name>
    <name type="synonym">Zooxanthella microadriatica</name>
    <dbReference type="NCBI Taxonomy" id="2951"/>
    <lineage>
        <taxon>Eukaryota</taxon>
        <taxon>Sar</taxon>
        <taxon>Alveolata</taxon>
        <taxon>Dinophyceae</taxon>
        <taxon>Suessiales</taxon>
        <taxon>Symbiodiniaceae</taxon>
        <taxon>Symbiodinium</taxon>
    </lineage>
</organism>
<feature type="transmembrane region" description="Helical" evidence="9">
    <location>
        <begin position="286"/>
        <end position="314"/>
    </location>
</feature>
<dbReference type="PANTHER" id="PTHR33281:SF20">
    <property type="match status" value="1"/>
</dbReference>
<evidence type="ECO:0000256" key="2">
    <source>
        <dbReference type="ARBA" id="ARBA00022448"/>
    </source>
</evidence>
<feature type="compositionally biased region" description="Polar residues" evidence="8">
    <location>
        <begin position="2050"/>
        <end position="2062"/>
    </location>
</feature>
<keyword evidence="7" id="KW-0175">Coiled coil</keyword>
<feature type="region of interest" description="Disordered" evidence="8">
    <location>
        <begin position="1391"/>
        <end position="1411"/>
    </location>
</feature>
<dbReference type="PANTHER" id="PTHR33281">
    <property type="entry name" value="UPF0187 PROTEIN YNEE"/>
    <property type="match status" value="1"/>
</dbReference>
<comment type="caution">
    <text evidence="10">The sequence shown here is derived from an EMBL/GenBank/DDBJ whole genome shotgun (WGS) entry which is preliminary data.</text>
</comment>
<keyword evidence="2" id="KW-0813">Transport</keyword>
<dbReference type="Pfam" id="PF25539">
    <property type="entry name" value="Bestrophin_2"/>
    <property type="match status" value="1"/>
</dbReference>
<feature type="region of interest" description="Disordered" evidence="8">
    <location>
        <begin position="1076"/>
        <end position="1127"/>
    </location>
</feature>
<feature type="coiled-coil region" evidence="7">
    <location>
        <begin position="978"/>
        <end position="1005"/>
    </location>
</feature>
<dbReference type="GO" id="GO:0016020">
    <property type="term" value="C:membrane"/>
    <property type="evidence" value="ECO:0007669"/>
    <property type="project" value="UniProtKB-SubCell"/>
</dbReference>
<evidence type="ECO:0000256" key="6">
    <source>
        <dbReference type="ARBA" id="ARBA00023136"/>
    </source>
</evidence>
<evidence type="ECO:0000313" key="10">
    <source>
        <dbReference type="EMBL" id="OLP99854.1"/>
    </source>
</evidence>
<feature type="transmembrane region" description="Helical" evidence="9">
    <location>
        <begin position="1971"/>
        <end position="1991"/>
    </location>
</feature>
<feature type="transmembrane region" description="Helical" evidence="9">
    <location>
        <begin position="29"/>
        <end position="53"/>
    </location>
</feature>
<evidence type="ECO:0000256" key="3">
    <source>
        <dbReference type="ARBA" id="ARBA00022692"/>
    </source>
</evidence>
<name>A0A1Q9DXE5_SYMMI</name>
<dbReference type="EMBL" id="LSRX01000348">
    <property type="protein sequence ID" value="OLP99854.1"/>
    <property type="molecule type" value="Genomic_DNA"/>
</dbReference>
<feature type="transmembrane region" description="Helical" evidence="9">
    <location>
        <begin position="95"/>
        <end position="116"/>
    </location>
</feature>
<dbReference type="Proteomes" id="UP000186817">
    <property type="component" value="Unassembled WGS sequence"/>
</dbReference>
<dbReference type="OrthoDB" id="437912at2759"/>
<keyword evidence="4 9" id="KW-1133">Transmembrane helix</keyword>
<feature type="compositionally biased region" description="Acidic residues" evidence="8">
    <location>
        <begin position="1099"/>
        <end position="1109"/>
    </location>
</feature>
<evidence type="ECO:0000256" key="1">
    <source>
        <dbReference type="ARBA" id="ARBA00004141"/>
    </source>
</evidence>
<feature type="transmembrane region" description="Helical" evidence="9">
    <location>
        <begin position="65"/>
        <end position="89"/>
    </location>
</feature>
<evidence type="ECO:0000256" key="9">
    <source>
        <dbReference type="SAM" id="Phobius"/>
    </source>
</evidence>
<comment type="subcellular location">
    <subcellularLocation>
        <location evidence="1">Membrane</location>
        <topology evidence="1">Multi-pass membrane protein</topology>
    </subcellularLocation>
</comment>
<keyword evidence="5" id="KW-0406">Ion transport</keyword>
<evidence type="ECO:0000256" key="8">
    <source>
        <dbReference type="SAM" id="MobiDB-lite"/>
    </source>
</evidence>
<dbReference type="InterPro" id="IPR044669">
    <property type="entry name" value="YneE/VCCN1/2-like"/>
</dbReference>
<keyword evidence="11" id="KW-1185">Reference proteome</keyword>
<feature type="region of interest" description="Disordered" evidence="8">
    <location>
        <begin position="941"/>
        <end position="970"/>
    </location>
</feature>